<dbReference type="PANTHER" id="PTHR12304:SF4">
    <property type="entry name" value="URIDINE NUCLEOSIDASE"/>
    <property type="match status" value="1"/>
</dbReference>
<dbReference type="Gene3D" id="3.90.245.10">
    <property type="entry name" value="Ribonucleoside hydrolase-like"/>
    <property type="match status" value="1"/>
</dbReference>
<dbReference type="GO" id="GO:0006152">
    <property type="term" value="P:purine nucleoside catabolic process"/>
    <property type="evidence" value="ECO:0007669"/>
    <property type="project" value="TreeGrafter"/>
</dbReference>
<dbReference type="CDD" id="cd02651">
    <property type="entry name" value="nuc_hydro_IU_UC_XIUA"/>
    <property type="match status" value="1"/>
</dbReference>
<dbReference type="PANTHER" id="PTHR12304">
    <property type="entry name" value="INOSINE-URIDINE PREFERRING NUCLEOSIDE HYDROLASE"/>
    <property type="match status" value="1"/>
</dbReference>
<evidence type="ECO:0000256" key="1">
    <source>
        <dbReference type="ARBA" id="ARBA00022801"/>
    </source>
</evidence>
<name>A0A1H9SBN9_9BACI</name>
<dbReference type="RefSeq" id="WP_093048882.1">
    <property type="nucleotide sequence ID" value="NZ_FOGT01000004.1"/>
</dbReference>
<accession>A0A1H9SBN9</accession>
<dbReference type="GO" id="GO:0005829">
    <property type="term" value="C:cytosol"/>
    <property type="evidence" value="ECO:0007669"/>
    <property type="project" value="TreeGrafter"/>
</dbReference>
<reference evidence="5" key="1">
    <citation type="submission" date="2016-10" db="EMBL/GenBank/DDBJ databases">
        <authorList>
            <person name="Varghese N."/>
            <person name="Submissions S."/>
        </authorList>
    </citation>
    <scope>NUCLEOTIDE SEQUENCE [LARGE SCALE GENOMIC DNA]</scope>
    <source>
        <strain evidence="5">S9</strain>
    </source>
</reference>
<evidence type="ECO:0000313" key="5">
    <source>
        <dbReference type="Proteomes" id="UP000198571"/>
    </source>
</evidence>
<keyword evidence="5" id="KW-1185">Reference proteome</keyword>
<dbReference type="Pfam" id="PF01156">
    <property type="entry name" value="IU_nuc_hydro"/>
    <property type="match status" value="1"/>
</dbReference>
<feature type="domain" description="Inosine/uridine-preferring nucleoside hydrolase" evidence="3">
    <location>
        <begin position="5"/>
        <end position="292"/>
    </location>
</feature>
<dbReference type="OrthoDB" id="9797882at2"/>
<keyword evidence="2" id="KW-0326">Glycosidase</keyword>
<dbReference type="InterPro" id="IPR023186">
    <property type="entry name" value="IUNH"/>
</dbReference>
<sequence length="304" mass="33153">MSKPIIIDCDPGIDDAMAILMAVTSPDLDVKLITTVAGNQTVDKTTRNTLDLLSFIGDETIEVAKGAAAPLIKPLVLAEKIHGDSGLGNVDMNVPGRELSTEPAVEAMRKVLENSIEKITLIAVGPLTNVALLIKTYPHLTEKIGQLSIMGGSLRGGNITPAAEFNFFVDPEAAKIVLESGVPVTLFGLHVTQKVPLYKEDIERIRDTGNETGRLVASMLDYYFQEGRVEGLHDPCAVASLLDPGLFQFSRFHVQVETKGEYTSGMTVMDQRRFSRTRANVYVAMDVNREGLISQLENSIRKLK</sequence>
<evidence type="ECO:0000313" key="4">
    <source>
        <dbReference type="EMBL" id="SER82424.1"/>
    </source>
</evidence>
<dbReference type="Proteomes" id="UP000198571">
    <property type="component" value="Unassembled WGS sequence"/>
</dbReference>
<dbReference type="InterPro" id="IPR001910">
    <property type="entry name" value="Inosine/uridine_hydrolase_dom"/>
</dbReference>
<dbReference type="GO" id="GO:0008477">
    <property type="term" value="F:purine nucleosidase activity"/>
    <property type="evidence" value="ECO:0007669"/>
    <property type="project" value="TreeGrafter"/>
</dbReference>
<evidence type="ECO:0000259" key="3">
    <source>
        <dbReference type="Pfam" id="PF01156"/>
    </source>
</evidence>
<organism evidence="4 5">
    <name type="scientific">Salipaludibacillus aurantiacus</name>
    <dbReference type="NCBI Taxonomy" id="1601833"/>
    <lineage>
        <taxon>Bacteria</taxon>
        <taxon>Bacillati</taxon>
        <taxon>Bacillota</taxon>
        <taxon>Bacilli</taxon>
        <taxon>Bacillales</taxon>
        <taxon>Bacillaceae</taxon>
    </lineage>
</organism>
<dbReference type="STRING" id="1601833.SAMN05518684_104137"/>
<gene>
    <name evidence="4" type="ORF">SAMN05518684_104137</name>
</gene>
<dbReference type="SUPFAM" id="SSF53590">
    <property type="entry name" value="Nucleoside hydrolase"/>
    <property type="match status" value="1"/>
</dbReference>
<protein>
    <submittedName>
        <fullName evidence="4">Pyrimidine-specific ribonucleoside hydrolase</fullName>
    </submittedName>
</protein>
<dbReference type="InterPro" id="IPR036452">
    <property type="entry name" value="Ribo_hydro-like"/>
</dbReference>
<keyword evidence="1 4" id="KW-0378">Hydrolase</keyword>
<dbReference type="EMBL" id="FOGT01000004">
    <property type="protein sequence ID" value="SER82424.1"/>
    <property type="molecule type" value="Genomic_DNA"/>
</dbReference>
<evidence type="ECO:0000256" key="2">
    <source>
        <dbReference type="ARBA" id="ARBA00023295"/>
    </source>
</evidence>
<dbReference type="AlphaFoldDB" id="A0A1H9SBN9"/>
<proteinExistence type="predicted"/>